<dbReference type="PANTHER" id="PTHR43580">
    <property type="entry name" value="OXIDOREDUCTASE GLYR1-RELATED"/>
    <property type="match status" value="1"/>
</dbReference>
<evidence type="ECO:0000259" key="4">
    <source>
        <dbReference type="Pfam" id="PF21761"/>
    </source>
</evidence>
<dbReference type="EMBL" id="QGGR01000008">
    <property type="protein sequence ID" value="PWK46986.1"/>
    <property type="molecule type" value="Genomic_DNA"/>
</dbReference>
<dbReference type="RefSeq" id="WP_203896295.1">
    <property type="nucleotide sequence ID" value="NZ_BONA01000049.1"/>
</dbReference>
<dbReference type="InterPro" id="IPR013328">
    <property type="entry name" value="6PGD_dom2"/>
</dbReference>
<dbReference type="Pfam" id="PF21761">
    <property type="entry name" value="RedAm-like_C"/>
    <property type="match status" value="1"/>
</dbReference>
<dbReference type="Proteomes" id="UP000245697">
    <property type="component" value="Unassembled WGS sequence"/>
</dbReference>
<feature type="domain" description="6-phosphogluconate dehydrogenase NADP-binding" evidence="3">
    <location>
        <begin position="8"/>
        <end position="162"/>
    </location>
</feature>
<dbReference type="Pfam" id="PF03446">
    <property type="entry name" value="NAD_binding_2"/>
    <property type="match status" value="1"/>
</dbReference>
<reference evidence="5 6" key="1">
    <citation type="submission" date="2018-05" db="EMBL/GenBank/DDBJ databases">
        <title>Genomic Encyclopedia of Archaeal and Bacterial Type Strains, Phase II (KMG-II): from individual species to whole genera.</title>
        <authorList>
            <person name="Goeker M."/>
        </authorList>
    </citation>
    <scope>NUCLEOTIDE SEQUENCE [LARGE SCALE GENOMIC DNA]</scope>
    <source>
        <strain evidence="5 6">DSM 45184</strain>
    </source>
</reference>
<dbReference type="Gene3D" id="3.40.50.720">
    <property type="entry name" value="NAD(P)-binding Rossmann-like Domain"/>
    <property type="match status" value="1"/>
</dbReference>
<evidence type="ECO:0000256" key="2">
    <source>
        <dbReference type="ARBA" id="ARBA00023002"/>
    </source>
</evidence>
<dbReference type="InterPro" id="IPR006115">
    <property type="entry name" value="6PGDH_NADP-bd"/>
</dbReference>
<organism evidence="5 6">
    <name type="scientific">Actinoplanes xinjiangensis</name>
    <dbReference type="NCBI Taxonomy" id="512350"/>
    <lineage>
        <taxon>Bacteria</taxon>
        <taxon>Bacillati</taxon>
        <taxon>Actinomycetota</taxon>
        <taxon>Actinomycetes</taxon>
        <taxon>Micromonosporales</taxon>
        <taxon>Micromonosporaceae</taxon>
        <taxon>Actinoplanes</taxon>
    </lineage>
</organism>
<comment type="caution">
    <text evidence="5">The sequence shown here is derived from an EMBL/GenBank/DDBJ whole genome shotgun (WGS) entry which is preliminary data.</text>
</comment>
<dbReference type="InterPro" id="IPR036291">
    <property type="entry name" value="NAD(P)-bd_dom_sf"/>
</dbReference>
<keyword evidence="6" id="KW-1185">Reference proteome</keyword>
<dbReference type="InterPro" id="IPR048666">
    <property type="entry name" value="RedAm-like_C"/>
</dbReference>
<dbReference type="AlphaFoldDB" id="A0A316FH04"/>
<evidence type="ECO:0000259" key="3">
    <source>
        <dbReference type="Pfam" id="PF03446"/>
    </source>
</evidence>
<dbReference type="SUPFAM" id="SSF51735">
    <property type="entry name" value="NAD(P)-binding Rossmann-fold domains"/>
    <property type="match status" value="1"/>
</dbReference>
<comment type="similarity">
    <text evidence="1">Belongs to the HIBADH-related family.</text>
</comment>
<dbReference type="PIRSF" id="PIRSF000103">
    <property type="entry name" value="HIBADH"/>
    <property type="match status" value="1"/>
</dbReference>
<accession>A0A316FH04</accession>
<keyword evidence="2" id="KW-0560">Oxidoreductase</keyword>
<evidence type="ECO:0000256" key="1">
    <source>
        <dbReference type="ARBA" id="ARBA00009080"/>
    </source>
</evidence>
<dbReference type="InterPro" id="IPR051265">
    <property type="entry name" value="HIBADH-related_NP60_sf"/>
</dbReference>
<dbReference type="GO" id="GO:0050661">
    <property type="term" value="F:NADP binding"/>
    <property type="evidence" value="ECO:0007669"/>
    <property type="project" value="InterPro"/>
</dbReference>
<evidence type="ECO:0000313" key="5">
    <source>
        <dbReference type="EMBL" id="PWK46986.1"/>
    </source>
</evidence>
<gene>
    <name evidence="5" type="ORF">BC793_108100</name>
</gene>
<evidence type="ECO:0000313" key="6">
    <source>
        <dbReference type="Proteomes" id="UP000245697"/>
    </source>
</evidence>
<dbReference type="Gene3D" id="1.10.1040.10">
    <property type="entry name" value="N-(1-d-carboxylethyl)-l-norvaline Dehydrogenase, domain 2"/>
    <property type="match status" value="1"/>
</dbReference>
<sequence>MTTHHDDVTVLGAGPMGQALARTLLRHQHRTTVWNRSPSRAAALTADRARLATTVHEAVAASRLVLPCVIDHAALRDIITPVAAALRGRTLVNLTTGTPAEARETAAWAADHGIGYLDGAIMTPAGTIGGPGAVILYSGPDDLYRAHLPTLRAFGGTAVHLGTEPGRAAAYDVALLDLFWTAMSGLVHAFALARAEGISAAELAPHARGISDLLPGIIDDFAARIDADRYDGDVSDLRSATAGMTNVLRTARAHRLDTRVLDAALAMARRPVEDGHGAASFARLARTVAVSGE</sequence>
<dbReference type="PANTHER" id="PTHR43580:SF2">
    <property type="entry name" value="CYTOKINE-LIKE NUCLEAR FACTOR N-PAC"/>
    <property type="match status" value="1"/>
</dbReference>
<dbReference type="GO" id="GO:0016491">
    <property type="term" value="F:oxidoreductase activity"/>
    <property type="evidence" value="ECO:0007669"/>
    <property type="project" value="UniProtKB-KW"/>
</dbReference>
<feature type="domain" description="NADPH-dependent reductive aminase-like C-terminal" evidence="4">
    <location>
        <begin position="164"/>
        <end position="287"/>
    </location>
</feature>
<dbReference type="InterPro" id="IPR015815">
    <property type="entry name" value="HIBADH-related"/>
</dbReference>
<proteinExistence type="inferred from homology"/>
<name>A0A316FH04_9ACTN</name>
<protein>
    <submittedName>
        <fullName evidence="5">3-hydroxyisobutyrate dehydrogenase-like beta-hydroxyacid dehydrogenase</fullName>
    </submittedName>
</protein>